<keyword evidence="1" id="KW-0963">Cytoplasm</keyword>
<protein>
    <submittedName>
        <fullName evidence="4">Centrosomal protein of 41 kDa</fullName>
    </submittedName>
</protein>
<gene>
    <name evidence="4" type="ORF">C0J50_23198</name>
</gene>
<keyword evidence="5" id="KW-1185">Reference proteome</keyword>
<evidence type="ECO:0000313" key="4">
    <source>
        <dbReference type="EMBL" id="KAI5617253.1"/>
    </source>
</evidence>
<dbReference type="InterPro" id="IPR051889">
    <property type="entry name" value="CEP41"/>
</dbReference>
<dbReference type="PROSITE" id="PS50206">
    <property type="entry name" value="RHODANESE_3"/>
    <property type="match status" value="1"/>
</dbReference>
<dbReference type="PANTHER" id="PTHR44390">
    <property type="entry name" value="CENTROSOMAL PROTEIN OF 41 KDA"/>
    <property type="match status" value="1"/>
</dbReference>
<dbReference type="EMBL" id="MU551706">
    <property type="protein sequence ID" value="KAI5617253.1"/>
    <property type="molecule type" value="Genomic_DNA"/>
</dbReference>
<dbReference type="AlphaFoldDB" id="A0AAD5AIK2"/>
<dbReference type="GO" id="GO:0036064">
    <property type="term" value="C:ciliary basal body"/>
    <property type="evidence" value="ECO:0007669"/>
    <property type="project" value="TreeGrafter"/>
</dbReference>
<feature type="compositionally biased region" description="Polar residues" evidence="2">
    <location>
        <begin position="157"/>
        <end position="172"/>
    </location>
</feature>
<reference evidence="4" key="1">
    <citation type="submission" date="2018-07" db="EMBL/GenBank/DDBJ databases">
        <title>Comparative genomics of catfishes provides insights into carnivory and benthic adaptation.</title>
        <authorList>
            <person name="Zhang Y."/>
            <person name="Wang D."/>
            <person name="Peng Z."/>
            <person name="Zheng S."/>
            <person name="Shao F."/>
            <person name="Tao W."/>
        </authorList>
    </citation>
    <scope>NUCLEOTIDE SEQUENCE</scope>
    <source>
        <strain evidence="4">Chongqing</strain>
    </source>
</reference>
<evidence type="ECO:0000256" key="1">
    <source>
        <dbReference type="ARBA" id="ARBA00022490"/>
    </source>
</evidence>
<feature type="compositionally biased region" description="Low complexity" evidence="2">
    <location>
        <begin position="214"/>
        <end position="252"/>
    </location>
</feature>
<dbReference type="PANTHER" id="PTHR44390:SF1">
    <property type="entry name" value="CENTROSOMAL PROTEIN OF 41 KDA"/>
    <property type="match status" value="1"/>
</dbReference>
<feature type="compositionally biased region" description="Acidic residues" evidence="2">
    <location>
        <begin position="44"/>
        <end position="55"/>
    </location>
</feature>
<evidence type="ECO:0000259" key="3">
    <source>
        <dbReference type="PROSITE" id="PS50206"/>
    </source>
</evidence>
<dbReference type="GO" id="GO:0060271">
    <property type="term" value="P:cilium assembly"/>
    <property type="evidence" value="ECO:0007669"/>
    <property type="project" value="TreeGrafter"/>
</dbReference>
<dbReference type="InterPro" id="IPR001763">
    <property type="entry name" value="Rhodanese-like_dom"/>
</dbReference>
<comment type="caution">
    <text evidence="4">The sequence shown here is derived from an EMBL/GenBank/DDBJ whole genome shotgun (WGS) entry which is preliminary data.</text>
</comment>
<feature type="region of interest" description="Disordered" evidence="2">
    <location>
        <begin position="157"/>
        <end position="191"/>
    </location>
</feature>
<sequence length="252" mass="27784">MERLEDLKRNYRYKKDELFKRLKVTTFAQLLLQVASVSDLNESMMDEEPTLEDVASETAGGDGVSDRTDGSSRSGPRPVQLPDTDDSGDATFSPRSTLQRNAQGKIIILYDEDERIAGQAATIMCERGFENLFMLSGGKISTRLKVIAQKFPEGLTTGSFPQTCLSSPNGSSARKRSTPRQPQKPAENKWRFTSDDLNNIQLFLDEALVPSANSSRLSTRMSTSSASSKISSARSSRLGSDSARSQSTRPWK</sequence>
<feature type="domain" description="Rhodanese" evidence="3">
    <location>
        <begin position="98"/>
        <end position="151"/>
    </location>
</feature>
<accession>A0AAD5AIK2</accession>
<evidence type="ECO:0000313" key="5">
    <source>
        <dbReference type="Proteomes" id="UP001205998"/>
    </source>
</evidence>
<evidence type="ECO:0000256" key="2">
    <source>
        <dbReference type="SAM" id="MobiDB-lite"/>
    </source>
</evidence>
<dbReference type="Proteomes" id="UP001205998">
    <property type="component" value="Unassembled WGS sequence"/>
</dbReference>
<organism evidence="4 5">
    <name type="scientific">Silurus asotus</name>
    <name type="common">Amur catfish</name>
    <name type="synonym">Parasilurus asotus</name>
    <dbReference type="NCBI Taxonomy" id="30991"/>
    <lineage>
        <taxon>Eukaryota</taxon>
        <taxon>Metazoa</taxon>
        <taxon>Chordata</taxon>
        <taxon>Craniata</taxon>
        <taxon>Vertebrata</taxon>
        <taxon>Euteleostomi</taxon>
        <taxon>Actinopterygii</taxon>
        <taxon>Neopterygii</taxon>
        <taxon>Teleostei</taxon>
        <taxon>Ostariophysi</taxon>
        <taxon>Siluriformes</taxon>
        <taxon>Siluridae</taxon>
        <taxon>Silurus</taxon>
    </lineage>
</organism>
<feature type="region of interest" description="Disordered" evidence="2">
    <location>
        <begin position="43"/>
        <end position="96"/>
    </location>
</feature>
<proteinExistence type="predicted"/>
<feature type="region of interest" description="Disordered" evidence="2">
    <location>
        <begin position="213"/>
        <end position="252"/>
    </location>
</feature>
<dbReference type="CDD" id="cd00158">
    <property type="entry name" value="RHOD"/>
    <property type="match status" value="1"/>
</dbReference>
<name>A0AAD5AIK2_SILAS</name>